<evidence type="ECO:0000313" key="2">
    <source>
        <dbReference type="Proteomes" id="UP000238916"/>
    </source>
</evidence>
<gene>
    <name evidence="1" type="ORF">SBF1_4360002</name>
</gene>
<dbReference type="EMBL" id="OMOF01000375">
    <property type="protein sequence ID" value="SPF49183.1"/>
    <property type="molecule type" value="Genomic_DNA"/>
</dbReference>
<protein>
    <recommendedName>
        <fullName evidence="3">ParD-like antitoxin of type II toxin-antitoxin system</fullName>
    </recommendedName>
</protein>
<dbReference type="OrthoDB" id="5422561at2"/>
<reference evidence="2" key="1">
    <citation type="submission" date="2018-02" db="EMBL/GenBank/DDBJ databases">
        <authorList>
            <person name="Hausmann B."/>
        </authorList>
    </citation>
    <scope>NUCLEOTIDE SEQUENCE [LARGE SCALE GENOMIC DNA]</scope>
    <source>
        <strain evidence="2">Peat soil MAG SbF1</strain>
    </source>
</reference>
<name>A0A2U3LB98_9FIRM</name>
<sequence>MSIAIRIDEELYDQAKRTALAESRTVPLQIAYWAKLGKLALENPDLPIEFIRDILIAKNMNEHETFSFEE</sequence>
<evidence type="ECO:0008006" key="3">
    <source>
        <dbReference type="Google" id="ProtNLM"/>
    </source>
</evidence>
<dbReference type="Proteomes" id="UP000238916">
    <property type="component" value="Unassembled WGS sequence"/>
</dbReference>
<organism evidence="1 2">
    <name type="scientific">Candidatus Desulfosporosinus infrequens</name>
    <dbReference type="NCBI Taxonomy" id="2043169"/>
    <lineage>
        <taxon>Bacteria</taxon>
        <taxon>Bacillati</taxon>
        <taxon>Bacillota</taxon>
        <taxon>Clostridia</taxon>
        <taxon>Eubacteriales</taxon>
        <taxon>Desulfitobacteriaceae</taxon>
        <taxon>Desulfosporosinus</taxon>
    </lineage>
</organism>
<proteinExistence type="predicted"/>
<dbReference type="Pfam" id="PF11903">
    <property type="entry name" value="ParD_like"/>
    <property type="match status" value="1"/>
</dbReference>
<dbReference type="InterPro" id="IPR021831">
    <property type="entry name" value="ParD-like"/>
</dbReference>
<dbReference type="AlphaFoldDB" id="A0A2U3LB98"/>
<evidence type="ECO:0000313" key="1">
    <source>
        <dbReference type="EMBL" id="SPF49183.1"/>
    </source>
</evidence>
<accession>A0A2U3LB98</accession>